<gene>
    <name evidence="1" type="ORF">U729_3182</name>
</gene>
<proteinExistence type="predicted"/>
<dbReference type="KEGG" id="cbv:U729_3182"/>
<evidence type="ECO:0000313" key="1">
    <source>
        <dbReference type="EMBL" id="AIY85316.1"/>
    </source>
</evidence>
<dbReference type="EMBL" id="CP006906">
    <property type="protein sequence ID" value="AIY85316.1"/>
    <property type="molecule type" value="Genomic_DNA"/>
</dbReference>
<evidence type="ECO:0000313" key="2">
    <source>
        <dbReference type="Proteomes" id="UP000030635"/>
    </source>
</evidence>
<dbReference type="AlphaFoldDB" id="A0A0A7G2W3"/>
<keyword evidence="1" id="KW-0614">Plasmid</keyword>
<dbReference type="RefSeq" id="WP_040113708.1">
    <property type="nucleotide sequence ID" value="NZ_CP006906.1"/>
</dbReference>
<protein>
    <submittedName>
        <fullName evidence="1">Uncharacterized protein</fullName>
    </submittedName>
</protein>
<keyword evidence="2" id="KW-1185">Reference proteome</keyword>
<accession>A0A0A7G2W3</accession>
<dbReference type="Proteomes" id="UP000030635">
    <property type="component" value="Plasmid pCBJ"/>
</dbReference>
<name>A0A0A7G2W3_9CLOT</name>
<reference evidence="1 2" key="1">
    <citation type="journal article" date="2015" name="Infect. Genet. Evol.">
        <title>Genomic sequences of six botulinum neurotoxin-producing strains representing three clostridial species illustrate the mobility and diversity of botulinum neurotoxin genes.</title>
        <authorList>
            <person name="Smith T.J."/>
            <person name="Hill K.K."/>
            <person name="Xie G."/>
            <person name="Foley B.T."/>
            <person name="Williamson C.H."/>
            <person name="Foster J.T."/>
            <person name="Johnson S.L."/>
            <person name="Chertkov O."/>
            <person name="Teshima H."/>
            <person name="Gibbons H.S."/>
            <person name="Johnsky L.A."/>
            <person name="Karavis M.A."/>
            <person name="Smith L.A."/>
        </authorList>
    </citation>
    <scope>NUCLEOTIDE SEQUENCE [LARGE SCALE GENOMIC DNA]</scope>
    <source>
        <strain evidence="1 2">Sullivan</strain>
        <plasmid evidence="1">pCBJ</plasmid>
    </source>
</reference>
<sequence>MYRNKNLEANKIFKKHINRHEVDKNTAWLLYNRSCCLYDLWEYARTKTDSIITIGYGNVLSSIVIIFDSEKDSERLNFFTNVINSLGKNLSDYYVTFHTKTDNNILDNIILKKELELLNPERVISFKKNNVTIPKVLYFLDISDDIARSKEDKNYYNSEEVLSKYRKLLEGE</sequence>
<dbReference type="HOGENOM" id="CLU_1552593_0_0_9"/>
<geneLocation type="plasmid" evidence="1 2">
    <name>pCBJ</name>
</geneLocation>
<organism evidence="1 2">
    <name type="scientific">Clostridium baratii str. Sullivan</name>
    <dbReference type="NCBI Taxonomy" id="1415775"/>
    <lineage>
        <taxon>Bacteria</taxon>
        <taxon>Bacillati</taxon>
        <taxon>Bacillota</taxon>
        <taxon>Clostridia</taxon>
        <taxon>Eubacteriales</taxon>
        <taxon>Clostridiaceae</taxon>
        <taxon>Clostridium</taxon>
    </lineage>
</organism>